<dbReference type="InterPro" id="IPR008207">
    <property type="entry name" value="Sig_transdc_His_kin_Hpt_dom"/>
</dbReference>
<proteinExistence type="predicted"/>
<dbReference type="Gene3D" id="1.20.120.160">
    <property type="entry name" value="HPT domain"/>
    <property type="match status" value="1"/>
</dbReference>
<dbReference type="AlphaFoldDB" id="A0A3B1C5B7"/>
<evidence type="ECO:0000313" key="2">
    <source>
        <dbReference type="EMBL" id="VAX19244.1"/>
    </source>
</evidence>
<dbReference type="EMBL" id="UOGB01000140">
    <property type="protein sequence ID" value="VAX19244.1"/>
    <property type="molecule type" value="Genomic_DNA"/>
</dbReference>
<gene>
    <name evidence="2" type="ORF">MNBD_NITROSPINAE03-268</name>
</gene>
<feature type="non-terminal residue" evidence="2">
    <location>
        <position position="1"/>
    </location>
</feature>
<dbReference type="GO" id="GO:0000160">
    <property type="term" value="P:phosphorelay signal transduction system"/>
    <property type="evidence" value="ECO:0007669"/>
    <property type="project" value="InterPro"/>
</dbReference>
<evidence type="ECO:0000259" key="1">
    <source>
        <dbReference type="PROSITE" id="PS50894"/>
    </source>
</evidence>
<organism evidence="2">
    <name type="scientific">hydrothermal vent metagenome</name>
    <dbReference type="NCBI Taxonomy" id="652676"/>
    <lineage>
        <taxon>unclassified sequences</taxon>
        <taxon>metagenomes</taxon>
        <taxon>ecological metagenomes</taxon>
    </lineage>
</organism>
<name>A0A3B1C5B7_9ZZZZ</name>
<accession>A0A3B1C5B7</accession>
<dbReference type="Pfam" id="PF01627">
    <property type="entry name" value="Hpt"/>
    <property type="match status" value="1"/>
</dbReference>
<dbReference type="PROSITE" id="PS50894">
    <property type="entry name" value="HPT"/>
    <property type="match status" value="1"/>
</dbReference>
<sequence length="154" mass="16966">RICPDAKIIAISGGQAENKPDMLRMAKIMGASKTLYKPIIKEELLEAVKALMPTENEKIIVHVDPDLEDIVPDFLLHLAEDLQLILEALDKNDFETTRVLGHSMKGSGGGYGFDAVTEMGKDIENAAGAGDAKTIRNKVSEIKNYLQRVEIIFE</sequence>
<dbReference type="SUPFAM" id="SSF47226">
    <property type="entry name" value="Histidine-containing phosphotransfer domain, HPT domain"/>
    <property type="match status" value="1"/>
</dbReference>
<protein>
    <recommendedName>
        <fullName evidence="1">HPt domain-containing protein</fullName>
    </recommendedName>
</protein>
<dbReference type="InterPro" id="IPR036641">
    <property type="entry name" value="HPT_dom_sf"/>
</dbReference>
<reference evidence="2" key="1">
    <citation type="submission" date="2018-06" db="EMBL/GenBank/DDBJ databases">
        <authorList>
            <person name="Zhirakovskaya E."/>
        </authorList>
    </citation>
    <scope>NUCLEOTIDE SEQUENCE</scope>
</reference>
<feature type="domain" description="HPt" evidence="1">
    <location>
        <begin position="63"/>
        <end position="154"/>
    </location>
</feature>